<dbReference type="Gene3D" id="3.30.460.10">
    <property type="entry name" value="Beta Polymerase, domain 2"/>
    <property type="match status" value="1"/>
</dbReference>
<sequence length="137" mass="15796">MAYLFGSVTRGTAGLLSDIDVAVMFEVDISAREQDKRTHNIAKEMEKQTDGYGVDMVNLKEVKSALMKYQIVFDGELIYAQSKSVAREFSIAVMREYEDMRYLYDLQFRLMEERLRKGSYGKQKVGSPYLSKYVTSQ</sequence>
<dbReference type="InterPro" id="IPR052930">
    <property type="entry name" value="TA_antitoxin_MntA"/>
</dbReference>
<dbReference type="AlphaFoldDB" id="A0A0G1NZN8"/>
<proteinExistence type="predicted"/>
<dbReference type="PANTHER" id="PTHR43852:SF3">
    <property type="entry name" value="NUCLEOTIDYLTRANSFERASE"/>
    <property type="match status" value="1"/>
</dbReference>
<dbReference type="NCBIfam" id="NF047752">
    <property type="entry name" value="MntA_antitoxin"/>
    <property type="match status" value="1"/>
</dbReference>
<dbReference type="InterPro" id="IPR041633">
    <property type="entry name" value="Polbeta"/>
</dbReference>
<dbReference type="SUPFAM" id="SSF81301">
    <property type="entry name" value="Nucleotidyltransferase"/>
    <property type="match status" value="1"/>
</dbReference>
<comment type="caution">
    <text evidence="2">The sequence shown here is derived from an EMBL/GenBank/DDBJ whole genome shotgun (WGS) entry which is preliminary data.</text>
</comment>
<evidence type="ECO:0000313" key="3">
    <source>
        <dbReference type="Proteomes" id="UP000034175"/>
    </source>
</evidence>
<gene>
    <name evidence="2" type="ORF">UX39_C0017G0007</name>
</gene>
<name>A0A0G1NZN8_9BACT</name>
<dbReference type="PANTHER" id="PTHR43852">
    <property type="entry name" value="NUCLEOTIDYLTRANSFERASE"/>
    <property type="match status" value="1"/>
</dbReference>
<accession>A0A0G1NZN8</accession>
<dbReference type="Proteomes" id="UP000034175">
    <property type="component" value="Unassembled WGS sequence"/>
</dbReference>
<dbReference type="InterPro" id="IPR043519">
    <property type="entry name" value="NT_sf"/>
</dbReference>
<organism evidence="2 3">
    <name type="scientific">Candidatus Magasanikbacteria bacterium GW2011_GWA2_46_17</name>
    <dbReference type="NCBI Taxonomy" id="1619042"/>
    <lineage>
        <taxon>Bacteria</taxon>
        <taxon>Candidatus Magasanikiibacteriota</taxon>
    </lineage>
</organism>
<dbReference type="CDD" id="cd05403">
    <property type="entry name" value="NT_KNTase_like"/>
    <property type="match status" value="1"/>
</dbReference>
<dbReference type="EMBL" id="LCMA01000017">
    <property type="protein sequence ID" value="KKU25847.1"/>
    <property type="molecule type" value="Genomic_DNA"/>
</dbReference>
<evidence type="ECO:0000313" key="2">
    <source>
        <dbReference type="EMBL" id="KKU25847.1"/>
    </source>
</evidence>
<reference evidence="2 3" key="1">
    <citation type="journal article" date="2015" name="Nature">
        <title>rRNA introns, odd ribosomes, and small enigmatic genomes across a large radiation of phyla.</title>
        <authorList>
            <person name="Brown C.T."/>
            <person name="Hug L.A."/>
            <person name="Thomas B.C."/>
            <person name="Sharon I."/>
            <person name="Castelle C.J."/>
            <person name="Singh A."/>
            <person name="Wilkins M.J."/>
            <person name="Williams K.H."/>
            <person name="Banfield J.F."/>
        </authorList>
    </citation>
    <scope>NUCLEOTIDE SEQUENCE [LARGE SCALE GENOMIC DNA]</scope>
</reference>
<evidence type="ECO:0000259" key="1">
    <source>
        <dbReference type="Pfam" id="PF18765"/>
    </source>
</evidence>
<protein>
    <recommendedName>
        <fullName evidence="1">Polymerase beta nucleotidyltransferase domain-containing protein</fullName>
    </recommendedName>
</protein>
<feature type="domain" description="Polymerase beta nucleotidyltransferase" evidence="1">
    <location>
        <begin position="1"/>
        <end position="83"/>
    </location>
</feature>
<dbReference type="Pfam" id="PF18765">
    <property type="entry name" value="Polbeta"/>
    <property type="match status" value="1"/>
</dbReference>